<dbReference type="PANTHER" id="PTHR10272">
    <property type="entry name" value="PLATELET-ACTIVATING FACTOR ACETYLHYDROLASE"/>
    <property type="match status" value="1"/>
</dbReference>
<dbReference type="SUPFAM" id="SSF53474">
    <property type="entry name" value="alpha/beta-Hydrolases"/>
    <property type="match status" value="1"/>
</dbReference>
<dbReference type="EMBL" id="MZXW01000033">
    <property type="protein sequence ID" value="RXT42792.1"/>
    <property type="molecule type" value="Genomic_DNA"/>
</dbReference>
<proteinExistence type="predicted"/>
<gene>
    <name evidence="5" type="ORF">B5V03_24845</name>
</gene>
<evidence type="ECO:0000256" key="1">
    <source>
        <dbReference type="ARBA" id="ARBA00022801"/>
    </source>
</evidence>
<dbReference type="OrthoDB" id="9814760at2"/>
<keyword evidence="2" id="KW-0442">Lipid degradation</keyword>
<dbReference type="Proteomes" id="UP000290819">
    <property type="component" value="Unassembled WGS sequence"/>
</dbReference>
<dbReference type="InterPro" id="IPR016986">
    <property type="entry name" value="UCP031982_abhydr"/>
</dbReference>
<evidence type="ECO:0000256" key="3">
    <source>
        <dbReference type="ARBA" id="ARBA00023098"/>
    </source>
</evidence>
<evidence type="ECO:0000256" key="2">
    <source>
        <dbReference type="ARBA" id="ARBA00022963"/>
    </source>
</evidence>
<keyword evidence="4" id="KW-0732">Signal</keyword>
<comment type="caution">
    <text evidence="5">The sequence shown here is derived from an EMBL/GenBank/DDBJ whole genome shotgun (WGS) entry which is preliminary data.</text>
</comment>
<dbReference type="GO" id="GO:0016042">
    <property type="term" value="P:lipid catabolic process"/>
    <property type="evidence" value="ECO:0007669"/>
    <property type="project" value="UniProtKB-KW"/>
</dbReference>
<evidence type="ECO:0000313" key="5">
    <source>
        <dbReference type="EMBL" id="RXT42792.1"/>
    </source>
</evidence>
<evidence type="ECO:0000256" key="4">
    <source>
        <dbReference type="SAM" id="SignalP"/>
    </source>
</evidence>
<protein>
    <submittedName>
        <fullName evidence="5">Dienelactone hydrolase</fullName>
    </submittedName>
</protein>
<dbReference type="Gene3D" id="3.40.50.1820">
    <property type="entry name" value="alpha/beta hydrolase"/>
    <property type="match status" value="1"/>
</dbReference>
<evidence type="ECO:0000313" key="6">
    <source>
        <dbReference type="Proteomes" id="UP000290819"/>
    </source>
</evidence>
<feature type="signal peptide" evidence="4">
    <location>
        <begin position="1"/>
        <end position="25"/>
    </location>
</feature>
<keyword evidence="6" id="KW-1185">Reference proteome</keyword>
<sequence length="328" mass="35007">MQASSQVFRLLSVIGFCLTATLAQAAGLRSIDIPADADGPAIHGMIWYPCAETPGKNPVGVFILPGVKDCPLAGDHLPLVAASHGRGGSFLGNHDTAETLADNGFVVAAINHPGDTAQDLSRSGDLSVFIERPADIKRLIDFMIGASSFAARIDHDRIGFFGFSRGGYTGLILLGADPDWAGVASNYCQQSQRPFCQQILSKGYPSQPLTHDPRIKVAVLADPLAIFFSADSLAQLKAPVQLWASERGGDGVLPRDVAAVDANLPAQHDYRIVSNAGHFAFFLCPPALVQAQPELCADAVGFDRLAFHAEFNADVLAFFRKWLARPAE</sequence>
<dbReference type="InterPro" id="IPR029058">
    <property type="entry name" value="AB_hydrolase_fold"/>
</dbReference>
<dbReference type="AlphaFoldDB" id="A0A4Q1UW07"/>
<reference evidence="5 6" key="1">
    <citation type="submission" date="2017-03" db="EMBL/GenBank/DDBJ databases">
        <authorList>
            <person name="Safronova V.I."/>
            <person name="Sazanova A.L."/>
            <person name="Chirak E.R."/>
        </authorList>
    </citation>
    <scope>NUCLEOTIDE SEQUENCE [LARGE SCALE GENOMIC DNA]</scope>
    <source>
        <strain evidence="5 6">Opo-243</strain>
    </source>
</reference>
<dbReference type="GO" id="GO:0003847">
    <property type="term" value="F:1-alkyl-2-acetylglycerophosphocholine esterase activity"/>
    <property type="evidence" value="ECO:0007669"/>
    <property type="project" value="TreeGrafter"/>
</dbReference>
<keyword evidence="1 5" id="KW-0378">Hydrolase</keyword>
<keyword evidence="3" id="KW-0443">Lipid metabolism</keyword>
<dbReference type="PANTHER" id="PTHR10272:SF0">
    <property type="entry name" value="PLATELET-ACTIVATING FACTOR ACETYLHYDROLASE"/>
    <property type="match status" value="1"/>
</dbReference>
<feature type="chain" id="PRO_5020945325" evidence="4">
    <location>
        <begin position="26"/>
        <end position="328"/>
    </location>
</feature>
<accession>A0A4Q1UW07</accession>
<name>A0A4Q1UW07_9BRAD</name>
<dbReference type="PIRSF" id="PIRSF031982">
    <property type="entry name" value="UCP031982_abhydr"/>
    <property type="match status" value="1"/>
</dbReference>
<organism evidence="5 6">
    <name type="scientific">Bradyrhizobium betae</name>
    <dbReference type="NCBI Taxonomy" id="244734"/>
    <lineage>
        <taxon>Bacteria</taxon>
        <taxon>Pseudomonadati</taxon>
        <taxon>Pseudomonadota</taxon>
        <taxon>Alphaproteobacteria</taxon>
        <taxon>Hyphomicrobiales</taxon>
        <taxon>Nitrobacteraceae</taxon>
        <taxon>Bradyrhizobium</taxon>
    </lineage>
</organism>
<dbReference type="RefSeq" id="WP_129273053.1">
    <property type="nucleotide sequence ID" value="NZ_MZXW01000033.1"/>
</dbReference>